<dbReference type="EMBL" id="BAAAQK010000005">
    <property type="protein sequence ID" value="GAA1840660.1"/>
    <property type="molecule type" value="Genomic_DNA"/>
</dbReference>
<comment type="caution">
    <text evidence="2">The sequence shown here is derived from an EMBL/GenBank/DDBJ whole genome shotgun (WGS) entry which is preliminary data.</text>
</comment>
<dbReference type="InterPro" id="IPR011008">
    <property type="entry name" value="Dimeric_a/b-barrel"/>
</dbReference>
<dbReference type="InterPro" id="IPR013097">
    <property type="entry name" value="Dabb"/>
</dbReference>
<reference evidence="2 3" key="1">
    <citation type="journal article" date="2019" name="Int. J. Syst. Evol. Microbiol.">
        <title>The Global Catalogue of Microorganisms (GCM) 10K type strain sequencing project: providing services to taxonomists for standard genome sequencing and annotation.</title>
        <authorList>
            <consortium name="The Broad Institute Genomics Platform"/>
            <consortium name="The Broad Institute Genome Sequencing Center for Infectious Disease"/>
            <person name="Wu L."/>
            <person name="Ma J."/>
        </authorList>
    </citation>
    <scope>NUCLEOTIDE SEQUENCE [LARGE SCALE GENOMIC DNA]</scope>
    <source>
        <strain evidence="2 3">JCM 16009</strain>
    </source>
</reference>
<dbReference type="SUPFAM" id="SSF54909">
    <property type="entry name" value="Dimeric alpha+beta barrel"/>
    <property type="match status" value="1"/>
</dbReference>
<dbReference type="RefSeq" id="WP_344414807.1">
    <property type="nucleotide sequence ID" value="NZ_BAAAQK010000005.1"/>
</dbReference>
<dbReference type="SMART" id="SM00886">
    <property type="entry name" value="Dabb"/>
    <property type="match status" value="1"/>
</dbReference>
<gene>
    <name evidence="2" type="ORF">GCM10009836_20000</name>
</gene>
<dbReference type="Pfam" id="PF07876">
    <property type="entry name" value="Dabb"/>
    <property type="match status" value="1"/>
</dbReference>
<proteinExistence type="predicted"/>
<keyword evidence="3" id="KW-1185">Reference proteome</keyword>
<feature type="domain" description="Stress-response A/B barrel" evidence="1">
    <location>
        <begin position="2"/>
        <end position="94"/>
    </location>
</feature>
<sequence>MIRNVVVGRAKDGVTDEQVDAAVEAMRGLRVEGVTLRLTGGRDLGLKEGNASFSLVVDLDDAEAYKAYDTDPEHNRIRAEYFAPIFESISRVQFSLPD</sequence>
<dbReference type="PROSITE" id="PS51502">
    <property type="entry name" value="S_R_A_B_BARREL"/>
    <property type="match status" value="1"/>
</dbReference>
<accession>A0ABN2MZ14</accession>
<evidence type="ECO:0000313" key="3">
    <source>
        <dbReference type="Proteomes" id="UP001500449"/>
    </source>
</evidence>
<protein>
    <recommendedName>
        <fullName evidence="1">Stress-response A/B barrel domain-containing protein</fullName>
    </recommendedName>
</protein>
<name>A0ABN2MZ14_9PSEU</name>
<dbReference type="Gene3D" id="3.30.70.100">
    <property type="match status" value="1"/>
</dbReference>
<evidence type="ECO:0000259" key="1">
    <source>
        <dbReference type="PROSITE" id="PS51502"/>
    </source>
</evidence>
<evidence type="ECO:0000313" key="2">
    <source>
        <dbReference type="EMBL" id="GAA1840660.1"/>
    </source>
</evidence>
<dbReference type="Proteomes" id="UP001500449">
    <property type="component" value="Unassembled WGS sequence"/>
</dbReference>
<organism evidence="2 3">
    <name type="scientific">Pseudonocardia ailaonensis</name>
    <dbReference type="NCBI Taxonomy" id="367279"/>
    <lineage>
        <taxon>Bacteria</taxon>
        <taxon>Bacillati</taxon>
        <taxon>Actinomycetota</taxon>
        <taxon>Actinomycetes</taxon>
        <taxon>Pseudonocardiales</taxon>
        <taxon>Pseudonocardiaceae</taxon>
        <taxon>Pseudonocardia</taxon>
    </lineage>
</organism>